<accession>M7DA13</accession>
<sequence>MQARRRPLHCTFGAISWSRMLQALGIFMADFRNLRGKVLSAVRVGRNHQKVHPAWQDDTNEGFLICYDLNLEFEDKTVFSVQPCEVEISGRYPSLGLALENVEAANFTERFEVSCLPMRVEKVIQTDYLGENANNQFDLVLEDGSKIVIRHVFPPMTMGIKLEGENA</sequence>
<reference evidence="1 2" key="1">
    <citation type="journal article" date="2013" name="Genome Announc.">
        <title>Genome Sequence of Hydrothermal Arsenic-Respiring Bacterium Marinobacter santoriniensis NKSG1T.</title>
        <authorList>
            <person name="Handley K.M."/>
            <person name="Upton M."/>
            <person name="Beatson S.A."/>
            <person name="Hery M."/>
            <person name="Lloyd J.R."/>
        </authorList>
    </citation>
    <scope>NUCLEOTIDE SEQUENCE [LARGE SCALE GENOMIC DNA]</scope>
    <source>
        <strain evidence="1 2">NKSG1</strain>
    </source>
</reference>
<comment type="caution">
    <text evidence="1">The sequence shown here is derived from an EMBL/GenBank/DDBJ whole genome shotgun (WGS) entry which is preliminary data.</text>
</comment>
<keyword evidence="2" id="KW-1185">Reference proteome</keyword>
<gene>
    <name evidence="1" type="ORF">MSNKSG1_14297</name>
</gene>
<dbReference type="Proteomes" id="UP000011960">
    <property type="component" value="Unassembled WGS sequence"/>
</dbReference>
<evidence type="ECO:0000313" key="2">
    <source>
        <dbReference type="Proteomes" id="UP000011960"/>
    </source>
</evidence>
<dbReference type="AlphaFoldDB" id="M7DA13"/>
<name>M7DA13_9GAMM</name>
<protein>
    <submittedName>
        <fullName evidence="1">Uncharacterized protein</fullName>
    </submittedName>
</protein>
<evidence type="ECO:0000313" key="1">
    <source>
        <dbReference type="EMBL" id="EMP54487.1"/>
    </source>
</evidence>
<organism evidence="1 2">
    <name type="scientific">Marinobacter santoriniensis NKSG1</name>
    <dbReference type="NCBI Taxonomy" id="1288826"/>
    <lineage>
        <taxon>Bacteria</taxon>
        <taxon>Pseudomonadati</taxon>
        <taxon>Pseudomonadota</taxon>
        <taxon>Gammaproteobacteria</taxon>
        <taxon>Pseudomonadales</taxon>
        <taxon>Marinobacteraceae</taxon>
        <taxon>Marinobacter</taxon>
    </lineage>
</organism>
<dbReference type="EMBL" id="APAT01000022">
    <property type="protein sequence ID" value="EMP54487.1"/>
    <property type="molecule type" value="Genomic_DNA"/>
</dbReference>
<proteinExistence type="predicted"/>